<accession>A0AA39R4D6</accession>
<dbReference type="SUPFAM" id="SSF50630">
    <property type="entry name" value="Acid proteases"/>
    <property type="match status" value="1"/>
</dbReference>
<evidence type="ECO:0000313" key="4">
    <source>
        <dbReference type="Proteomes" id="UP001166286"/>
    </source>
</evidence>
<dbReference type="PROSITE" id="PS51767">
    <property type="entry name" value="PEPTIDASE_A1"/>
    <property type="match status" value="1"/>
</dbReference>
<evidence type="ECO:0000256" key="1">
    <source>
        <dbReference type="SAM" id="SignalP"/>
    </source>
</evidence>
<evidence type="ECO:0000259" key="2">
    <source>
        <dbReference type="PROSITE" id="PS51767"/>
    </source>
</evidence>
<protein>
    <recommendedName>
        <fullName evidence="2">Peptidase A1 domain-containing protein</fullName>
    </recommendedName>
</protein>
<gene>
    <name evidence="3" type="ORF">JMJ35_003973</name>
</gene>
<dbReference type="AlphaFoldDB" id="A0AA39R4D6"/>
<proteinExistence type="predicted"/>
<dbReference type="InterPro" id="IPR021109">
    <property type="entry name" value="Peptidase_aspartic_dom_sf"/>
</dbReference>
<name>A0AA39R4D6_9LECA</name>
<feature type="chain" id="PRO_5041285485" description="Peptidase A1 domain-containing protein" evidence="1">
    <location>
        <begin position="23"/>
        <end position="502"/>
    </location>
</feature>
<keyword evidence="1" id="KW-0732">Signal</keyword>
<feature type="domain" description="Peptidase A1" evidence="2">
    <location>
        <begin position="110"/>
        <end position="500"/>
    </location>
</feature>
<comment type="caution">
    <text evidence="3">The sequence shown here is derived from an EMBL/GenBank/DDBJ whole genome shotgun (WGS) entry which is preliminary data.</text>
</comment>
<evidence type="ECO:0000313" key="3">
    <source>
        <dbReference type="EMBL" id="KAK0513609.1"/>
    </source>
</evidence>
<sequence length="502" mass="55080">MQLPGFSIIWAALFLSLTVATASVIRSLDDAPVLHFTLLRRGGKFAPTEQTCDYVNMTYLAQELEKTESRFNLTQREVKGNKLVRKAKSNGSGSEENGLTMGEETTDGIWYARIKIGNPPQEIEMDLNMLVSDFYIVTTTSRRGSKYDDFFSQSVIKSHKHPYPTCALNSETFTLPTVNTSVQLPFAQCRPSKFGLRTLWASGSTLGLAPSETLSQTGSSLLKILLDREIIQRPIFSLTLINGQEGILSIGGTAAKAVEMIVSQTETALNRLGGNQTIKPLVAQKGKGLPPLIKRGRPGKRIITRQADWEEGWAWNGVQGAEGWWQLLMRGLWVDGSRVLRNQAVVIDINSPFVLAPPLAAKAFYASISGSRPLPPPFSNFYVFPCLNPPTLHFEFGGNMFPFMRGGRGAEWSGIPGGKFSLGRLEPGSGYCVGAVVETRMGIKEERDEVVQNDRKGSRSIGGRGGLGGNGMRDVWVVGEGFFRGVGGVFDFKDHRVGFRAY</sequence>
<dbReference type="EMBL" id="JAFEKC020000007">
    <property type="protein sequence ID" value="KAK0513609.1"/>
    <property type="molecule type" value="Genomic_DNA"/>
</dbReference>
<keyword evidence="4" id="KW-1185">Reference proteome</keyword>
<reference evidence="3" key="1">
    <citation type="submission" date="2023-03" db="EMBL/GenBank/DDBJ databases">
        <title>Complete genome of Cladonia borealis.</title>
        <authorList>
            <person name="Park H."/>
        </authorList>
    </citation>
    <scope>NUCLEOTIDE SEQUENCE</scope>
    <source>
        <strain evidence="3">ANT050790</strain>
    </source>
</reference>
<dbReference type="InterPro" id="IPR033121">
    <property type="entry name" value="PEPTIDASE_A1"/>
</dbReference>
<dbReference type="Gene3D" id="2.40.70.10">
    <property type="entry name" value="Acid Proteases"/>
    <property type="match status" value="2"/>
</dbReference>
<dbReference type="Proteomes" id="UP001166286">
    <property type="component" value="Unassembled WGS sequence"/>
</dbReference>
<feature type="signal peptide" evidence="1">
    <location>
        <begin position="1"/>
        <end position="22"/>
    </location>
</feature>
<organism evidence="3 4">
    <name type="scientific">Cladonia borealis</name>
    <dbReference type="NCBI Taxonomy" id="184061"/>
    <lineage>
        <taxon>Eukaryota</taxon>
        <taxon>Fungi</taxon>
        <taxon>Dikarya</taxon>
        <taxon>Ascomycota</taxon>
        <taxon>Pezizomycotina</taxon>
        <taxon>Lecanoromycetes</taxon>
        <taxon>OSLEUM clade</taxon>
        <taxon>Lecanoromycetidae</taxon>
        <taxon>Lecanorales</taxon>
        <taxon>Lecanorineae</taxon>
        <taxon>Cladoniaceae</taxon>
        <taxon>Cladonia</taxon>
    </lineage>
</organism>